<keyword evidence="3" id="KW-1185">Reference proteome</keyword>
<gene>
    <name evidence="2" type="ORF">KC01_LOCUS23936</name>
</gene>
<feature type="domain" description="PET" evidence="1">
    <location>
        <begin position="26"/>
        <end position="67"/>
    </location>
</feature>
<dbReference type="Proteomes" id="UP001497482">
    <property type="component" value="Chromosome 20"/>
</dbReference>
<dbReference type="AlphaFoldDB" id="A0AAV2L5V7"/>
<dbReference type="GO" id="GO:0008270">
    <property type="term" value="F:zinc ion binding"/>
    <property type="evidence" value="ECO:0007669"/>
    <property type="project" value="InterPro"/>
</dbReference>
<evidence type="ECO:0000259" key="1">
    <source>
        <dbReference type="PROSITE" id="PS51303"/>
    </source>
</evidence>
<sequence>MSSVDLQGGARQSDFVMEHKVSKLNFGFQRSSTSDDDSGCALEEYAWVPPGLRPEQPGANYSATVPA</sequence>
<name>A0AAV2L5V7_KNICA</name>
<evidence type="ECO:0000313" key="3">
    <source>
        <dbReference type="Proteomes" id="UP001497482"/>
    </source>
</evidence>
<organism evidence="2 3">
    <name type="scientific">Knipowitschia caucasica</name>
    <name type="common">Caucasian dwarf goby</name>
    <name type="synonym">Pomatoschistus caucasicus</name>
    <dbReference type="NCBI Taxonomy" id="637954"/>
    <lineage>
        <taxon>Eukaryota</taxon>
        <taxon>Metazoa</taxon>
        <taxon>Chordata</taxon>
        <taxon>Craniata</taxon>
        <taxon>Vertebrata</taxon>
        <taxon>Euteleostomi</taxon>
        <taxon>Actinopterygii</taxon>
        <taxon>Neopterygii</taxon>
        <taxon>Teleostei</taxon>
        <taxon>Neoteleostei</taxon>
        <taxon>Acanthomorphata</taxon>
        <taxon>Gobiaria</taxon>
        <taxon>Gobiiformes</taxon>
        <taxon>Gobioidei</taxon>
        <taxon>Gobiidae</taxon>
        <taxon>Gobiinae</taxon>
        <taxon>Knipowitschia</taxon>
    </lineage>
</organism>
<protein>
    <recommendedName>
        <fullName evidence="1">PET domain-containing protein</fullName>
    </recommendedName>
</protein>
<accession>A0AAV2L5V7</accession>
<reference evidence="2 3" key="1">
    <citation type="submission" date="2024-04" db="EMBL/GenBank/DDBJ databases">
        <authorList>
            <person name="Waldvogel A.-M."/>
            <person name="Schoenle A."/>
        </authorList>
    </citation>
    <scope>NUCLEOTIDE SEQUENCE [LARGE SCALE GENOMIC DNA]</scope>
</reference>
<dbReference type="PROSITE" id="PS51303">
    <property type="entry name" value="PET"/>
    <property type="match status" value="1"/>
</dbReference>
<dbReference type="EMBL" id="OZ035842">
    <property type="protein sequence ID" value="CAL1595059.1"/>
    <property type="molecule type" value="Genomic_DNA"/>
</dbReference>
<evidence type="ECO:0000313" key="2">
    <source>
        <dbReference type="EMBL" id="CAL1595059.1"/>
    </source>
</evidence>
<dbReference type="Pfam" id="PF06297">
    <property type="entry name" value="PET"/>
    <property type="match status" value="1"/>
</dbReference>
<proteinExistence type="predicted"/>
<dbReference type="InterPro" id="IPR010442">
    <property type="entry name" value="PET_domain"/>
</dbReference>